<dbReference type="InParanoid" id="A0A667Z0W8"/>
<feature type="domain" description="Ig-like" evidence="5">
    <location>
        <begin position="19"/>
        <end position="122"/>
    </location>
</feature>
<evidence type="ECO:0000313" key="7">
    <source>
        <dbReference type="Proteomes" id="UP000472263"/>
    </source>
</evidence>
<feature type="chain" id="PRO_5025506158" description="Ig-like domain-containing protein" evidence="4">
    <location>
        <begin position="19"/>
        <end position="184"/>
    </location>
</feature>
<dbReference type="Pfam" id="PF07686">
    <property type="entry name" value="V-set"/>
    <property type="match status" value="1"/>
</dbReference>
<dbReference type="InterPro" id="IPR013783">
    <property type="entry name" value="Ig-like_fold"/>
</dbReference>
<reference evidence="6" key="2">
    <citation type="submission" date="2025-08" db="UniProtKB">
        <authorList>
            <consortium name="Ensembl"/>
        </authorList>
    </citation>
    <scope>IDENTIFICATION</scope>
</reference>
<dbReference type="PROSITE" id="PS50835">
    <property type="entry name" value="IG_LIKE"/>
    <property type="match status" value="1"/>
</dbReference>
<dbReference type="GO" id="GO:0005886">
    <property type="term" value="C:plasma membrane"/>
    <property type="evidence" value="ECO:0007669"/>
    <property type="project" value="TreeGrafter"/>
</dbReference>
<evidence type="ECO:0000313" key="6">
    <source>
        <dbReference type="Ensembl" id="ENSMMDP00005026951.1"/>
    </source>
</evidence>
<dbReference type="PANTHER" id="PTHR23268:SF102">
    <property type="entry name" value="IMMUNOGLOBULIN V-SET DOMAIN-CONTAINING PROTEIN"/>
    <property type="match status" value="1"/>
</dbReference>
<keyword evidence="3" id="KW-1133">Transmembrane helix</keyword>
<dbReference type="InterPro" id="IPR050413">
    <property type="entry name" value="TCR_beta_variable"/>
</dbReference>
<keyword evidence="2" id="KW-0391">Immunity</keyword>
<evidence type="ECO:0000256" key="3">
    <source>
        <dbReference type="SAM" id="Phobius"/>
    </source>
</evidence>
<evidence type="ECO:0000259" key="5">
    <source>
        <dbReference type="PROSITE" id="PS50835"/>
    </source>
</evidence>
<dbReference type="InterPro" id="IPR013106">
    <property type="entry name" value="Ig_V-set"/>
</dbReference>
<keyword evidence="1 4" id="KW-0732">Signal</keyword>
<name>A0A667Z0W8_9TELE</name>
<organism evidence="6 7">
    <name type="scientific">Myripristis murdjan</name>
    <name type="common">pinecone soldierfish</name>
    <dbReference type="NCBI Taxonomy" id="586833"/>
    <lineage>
        <taxon>Eukaryota</taxon>
        <taxon>Metazoa</taxon>
        <taxon>Chordata</taxon>
        <taxon>Craniata</taxon>
        <taxon>Vertebrata</taxon>
        <taxon>Euteleostomi</taxon>
        <taxon>Actinopterygii</taxon>
        <taxon>Neopterygii</taxon>
        <taxon>Teleostei</taxon>
        <taxon>Neoteleostei</taxon>
        <taxon>Acanthomorphata</taxon>
        <taxon>Holocentriformes</taxon>
        <taxon>Holocentridae</taxon>
        <taxon>Myripristis</taxon>
    </lineage>
</organism>
<feature type="transmembrane region" description="Helical" evidence="3">
    <location>
        <begin position="163"/>
        <end position="183"/>
    </location>
</feature>
<keyword evidence="3" id="KW-0812">Transmembrane</keyword>
<keyword evidence="3" id="KW-0472">Membrane</keyword>
<evidence type="ECO:0000256" key="4">
    <source>
        <dbReference type="SAM" id="SignalP"/>
    </source>
</evidence>
<dbReference type="GO" id="GO:0007166">
    <property type="term" value="P:cell surface receptor signaling pathway"/>
    <property type="evidence" value="ECO:0007669"/>
    <property type="project" value="TreeGrafter"/>
</dbReference>
<evidence type="ECO:0000256" key="1">
    <source>
        <dbReference type="ARBA" id="ARBA00022729"/>
    </source>
</evidence>
<dbReference type="GeneTree" id="ENSGT01140000283689"/>
<protein>
    <recommendedName>
        <fullName evidence="5">Ig-like domain-containing protein</fullName>
    </recommendedName>
</protein>
<dbReference type="InterPro" id="IPR007110">
    <property type="entry name" value="Ig-like_dom"/>
</dbReference>
<feature type="transmembrane region" description="Helical" evidence="3">
    <location>
        <begin position="130"/>
        <end position="151"/>
    </location>
</feature>
<dbReference type="Proteomes" id="UP000472263">
    <property type="component" value="Chromosome 22"/>
</dbReference>
<dbReference type="Gene3D" id="2.60.40.10">
    <property type="entry name" value="Immunoglobulins"/>
    <property type="match status" value="1"/>
</dbReference>
<accession>A0A667Z0W8</accession>
<dbReference type="AlphaFoldDB" id="A0A667Z0W8"/>
<dbReference type="PANTHER" id="PTHR23268">
    <property type="entry name" value="T-CELL RECEPTOR BETA CHAIN"/>
    <property type="match status" value="1"/>
</dbReference>
<proteinExistence type="predicted"/>
<dbReference type="InterPro" id="IPR036179">
    <property type="entry name" value="Ig-like_dom_sf"/>
</dbReference>
<reference evidence="6" key="1">
    <citation type="submission" date="2019-06" db="EMBL/GenBank/DDBJ databases">
        <authorList>
            <consortium name="Wellcome Sanger Institute Data Sharing"/>
        </authorList>
    </citation>
    <scope>NUCLEOTIDE SEQUENCE [LARGE SCALE GENOMIC DNA]</scope>
</reference>
<feature type="signal peptide" evidence="4">
    <location>
        <begin position="1"/>
        <end position="18"/>
    </location>
</feature>
<sequence length="184" mass="20501">VKRLTVTLICLLISVVRCKGVYQTPEILLLESGQSAHMDCSHDLGGQYFQMYWYQQLPGESMKQIVFTVPYNPFKGIYNVSGNGGSLSSLHIPKLSGAQDSAVYFCAASDARCYTNPLNKITIIHLKHNMILIFFSITFNMILVSGNTVYLDFNISTLVISTLYQFILSNCCLVTNCMLSVVVC</sequence>
<dbReference type="GO" id="GO:0002376">
    <property type="term" value="P:immune system process"/>
    <property type="evidence" value="ECO:0007669"/>
    <property type="project" value="UniProtKB-KW"/>
</dbReference>
<dbReference type="SUPFAM" id="SSF48726">
    <property type="entry name" value="Immunoglobulin"/>
    <property type="match status" value="1"/>
</dbReference>
<keyword evidence="7" id="KW-1185">Reference proteome</keyword>
<reference evidence="6" key="3">
    <citation type="submission" date="2025-09" db="UniProtKB">
        <authorList>
            <consortium name="Ensembl"/>
        </authorList>
    </citation>
    <scope>IDENTIFICATION</scope>
</reference>
<evidence type="ECO:0000256" key="2">
    <source>
        <dbReference type="ARBA" id="ARBA00022859"/>
    </source>
</evidence>
<dbReference type="Ensembl" id="ENSMMDT00005027510.1">
    <property type="protein sequence ID" value="ENSMMDP00005026951.1"/>
    <property type="gene ID" value="ENSMMDG00005012836.1"/>
</dbReference>